<evidence type="ECO:0000256" key="2">
    <source>
        <dbReference type="SAM" id="Phobius"/>
    </source>
</evidence>
<protein>
    <submittedName>
        <fullName evidence="3">Uncharacterized protein</fullName>
    </submittedName>
</protein>
<dbReference type="AlphaFoldDB" id="A0A9D2M0I4"/>
<proteinExistence type="predicted"/>
<keyword evidence="2" id="KW-1133">Transmembrane helix</keyword>
<feature type="compositionally biased region" description="Polar residues" evidence="1">
    <location>
        <begin position="330"/>
        <end position="343"/>
    </location>
</feature>
<feature type="compositionally biased region" description="Polar residues" evidence="1">
    <location>
        <begin position="312"/>
        <end position="322"/>
    </location>
</feature>
<gene>
    <name evidence="3" type="ORF">H9943_01965</name>
</gene>
<comment type="caution">
    <text evidence="3">The sequence shown here is derived from an EMBL/GenBank/DDBJ whole genome shotgun (WGS) entry which is preliminary data.</text>
</comment>
<keyword evidence="2" id="KW-0812">Transmembrane</keyword>
<organism evidence="3 4">
    <name type="scientific">Candidatus Ruthenibacterium avium</name>
    <dbReference type="NCBI Taxonomy" id="2838751"/>
    <lineage>
        <taxon>Bacteria</taxon>
        <taxon>Bacillati</taxon>
        <taxon>Bacillota</taxon>
        <taxon>Clostridia</taxon>
        <taxon>Eubacteriales</taxon>
        <taxon>Oscillospiraceae</taxon>
        <taxon>Ruthenibacterium</taxon>
    </lineage>
</organism>
<feature type="region of interest" description="Disordered" evidence="1">
    <location>
        <begin position="304"/>
        <end position="361"/>
    </location>
</feature>
<evidence type="ECO:0000256" key="1">
    <source>
        <dbReference type="SAM" id="MobiDB-lite"/>
    </source>
</evidence>
<feature type="transmembrane region" description="Helical" evidence="2">
    <location>
        <begin position="7"/>
        <end position="30"/>
    </location>
</feature>
<dbReference type="EMBL" id="DWYA01000021">
    <property type="protein sequence ID" value="HJB39146.1"/>
    <property type="molecule type" value="Genomic_DNA"/>
</dbReference>
<reference evidence="3" key="2">
    <citation type="submission" date="2021-04" db="EMBL/GenBank/DDBJ databases">
        <authorList>
            <person name="Gilroy R."/>
        </authorList>
    </citation>
    <scope>NUCLEOTIDE SEQUENCE</scope>
    <source>
        <strain evidence="3">ChiBcec8-14828</strain>
    </source>
</reference>
<keyword evidence="2" id="KW-0472">Membrane</keyword>
<sequence length="361" mass="39267">MSNRRAFWLGLGISLAVLLPFYFLVAAFSLSRVSPTDNPKSGVPILQPTLDDRKTLLVMTGEQQPEHFVLLRFDAMENLIACVEVPGETVVLSGGNPQTLLQAVEQAGPAQAAATLRETLSITIDDYIYCKAQELAEMAEPLGTTQLSLSQYLSADALNALHLNVEGVQQTTITTDMMMQALQTEPQTWMSGHVMRAQAYVAFLRAGTGELAEVLPDAMRKAVGSYSTNLTAMEIYDYERILQFLQTKDPSFAACVLPGQLNSERYELNEDALAVAREYLGSAAKELGAGEDEDGVTLPENAVTAPMENVPVEQTPTQQITVDDNEPDLSISTPQSGEKTASSDMPEREAEQSLATQTIEQ</sequence>
<accession>A0A9D2M0I4</accession>
<evidence type="ECO:0000313" key="3">
    <source>
        <dbReference type="EMBL" id="HJB39146.1"/>
    </source>
</evidence>
<evidence type="ECO:0000313" key="4">
    <source>
        <dbReference type="Proteomes" id="UP000824209"/>
    </source>
</evidence>
<reference evidence="3" key="1">
    <citation type="journal article" date="2021" name="PeerJ">
        <title>Extensive microbial diversity within the chicken gut microbiome revealed by metagenomics and culture.</title>
        <authorList>
            <person name="Gilroy R."/>
            <person name="Ravi A."/>
            <person name="Getino M."/>
            <person name="Pursley I."/>
            <person name="Horton D.L."/>
            <person name="Alikhan N.F."/>
            <person name="Baker D."/>
            <person name="Gharbi K."/>
            <person name="Hall N."/>
            <person name="Watson M."/>
            <person name="Adriaenssens E.M."/>
            <person name="Foster-Nyarko E."/>
            <person name="Jarju S."/>
            <person name="Secka A."/>
            <person name="Antonio M."/>
            <person name="Oren A."/>
            <person name="Chaudhuri R.R."/>
            <person name="La Ragione R."/>
            <person name="Hildebrand F."/>
            <person name="Pallen M.J."/>
        </authorList>
    </citation>
    <scope>NUCLEOTIDE SEQUENCE</scope>
    <source>
        <strain evidence="3">ChiBcec8-14828</strain>
    </source>
</reference>
<dbReference type="Gene3D" id="3.40.630.190">
    <property type="entry name" value="LCP protein"/>
    <property type="match status" value="1"/>
</dbReference>
<dbReference type="Proteomes" id="UP000824209">
    <property type="component" value="Unassembled WGS sequence"/>
</dbReference>
<name>A0A9D2M0I4_9FIRM</name>